<dbReference type="PANTHER" id="PTHR19353">
    <property type="entry name" value="FATTY ACID DESATURASE 2"/>
    <property type="match status" value="1"/>
</dbReference>
<dbReference type="CDD" id="cd03506">
    <property type="entry name" value="Delta6-FADS-like"/>
    <property type="match status" value="1"/>
</dbReference>
<evidence type="ECO:0000313" key="3">
    <source>
        <dbReference type="EMBL" id="CAA9291433.1"/>
    </source>
</evidence>
<accession>A0A6J4JZ37</accession>
<evidence type="ECO:0000256" key="1">
    <source>
        <dbReference type="SAM" id="Phobius"/>
    </source>
</evidence>
<feature type="transmembrane region" description="Helical" evidence="1">
    <location>
        <begin position="38"/>
        <end position="59"/>
    </location>
</feature>
<dbReference type="PANTHER" id="PTHR19353:SF19">
    <property type="entry name" value="DELTA(5) FATTY ACID DESATURASE C-RELATED"/>
    <property type="match status" value="1"/>
</dbReference>
<dbReference type="GO" id="GO:0016020">
    <property type="term" value="C:membrane"/>
    <property type="evidence" value="ECO:0007669"/>
    <property type="project" value="TreeGrafter"/>
</dbReference>
<dbReference type="EMBL" id="CADCTQ010000385">
    <property type="protein sequence ID" value="CAA9291433.1"/>
    <property type="molecule type" value="Genomic_DNA"/>
</dbReference>
<keyword evidence="1" id="KW-0472">Membrane</keyword>
<dbReference type="Pfam" id="PF00487">
    <property type="entry name" value="FA_desaturase"/>
    <property type="match status" value="1"/>
</dbReference>
<dbReference type="InterPro" id="IPR012171">
    <property type="entry name" value="Fatty_acid_desaturase"/>
</dbReference>
<gene>
    <name evidence="3" type="ORF">AVDCRST_MAG56-4687</name>
</gene>
<feature type="transmembrane region" description="Helical" evidence="1">
    <location>
        <begin position="229"/>
        <end position="251"/>
    </location>
</feature>
<feature type="transmembrane region" description="Helical" evidence="1">
    <location>
        <begin position="65"/>
        <end position="85"/>
    </location>
</feature>
<sequence>MSKITFNNKKSPFYQALKDKVDRYFTEHKLHPAGNGRLLGKSLFQVGLAITLYVVLVFFTPGLLLSVLLCGVLGINLAAIGFNVMHEGGHQSFSRHKWLNNVSAYALNGLGASSYFWKVKHNVNHHTYTNIEGHDSDIDVRPFLRLTEHQPRRRFHRFQHLYFFVFYSISYVAWVFYHDFLKYFSGRIALGADTRKMPLREHVIFWVTKVVFLSVYIVLPVLMVGPLAALLGFLIVTCVCGLFIAVVFQLAHVVENTHFHASAEENHRIEQEWALHQVSTTSNFATRNRFISWLLGGLNFQVEHHLFPRVSHVHYPKISELVRETCREFNVAYLEYPSMRKAFRSHLLHLRTMGRPQPSLA</sequence>
<name>A0A6J4JZ37_9SPHI</name>
<feature type="transmembrane region" description="Helical" evidence="1">
    <location>
        <begin position="203"/>
        <end position="222"/>
    </location>
</feature>
<organism evidence="3">
    <name type="scientific">uncultured Cytophagales bacterium</name>
    <dbReference type="NCBI Taxonomy" id="158755"/>
    <lineage>
        <taxon>Bacteria</taxon>
        <taxon>Pseudomonadati</taxon>
        <taxon>Bacteroidota</taxon>
        <taxon>Sphingobacteriia</taxon>
        <taxon>Sphingobacteriales</taxon>
        <taxon>environmental samples</taxon>
    </lineage>
</organism>
<dbReference type="GO" id="GO:0016213">
    <property type="term" value="F:acyl-CoA 6-desaturase activity"/>
    <property type="evidence" value="ECO:0007669"/>
    <property type="project" value="UniProtKB-EC"/>
</dbReference>
<dbReference type="GO" id="GO:0008610">
    <property type="term" value="P:lipid biosynthetic process"/>
    <property type="evidence" value="ECO:0007669"/>
    <property type="project" value="UniProtKB-ARBA"/>
</dbReference>
<reference evidence="3" key="1">
    <citation type="submission" date="2020-02" db="EMBL/GenBank/DDBJ databases">
        <authorList>
            <person name="Meier V. D."/>
        </authorList>
    </citation>
    <scope>NUCLEOTIDE SEQUENCE</scope>
    <source>
        <strain evidence="3">AVDCRST_MAG56</strain>
    </source>
</reference>
<dbReference type="EC" id="1.14.19.3" evidence="3"/>
<dbReference type="AlphaFoldDB" id="A0A6J4JZ37"/>
<keyword evidence="3" id="KW-0560">Oxidoreductase</keyword>
<protein>
    <submittedName>
        <fullName evidence="3">Linoleoyl-CoA desaturase</fullName>
        <ecNumber evidence="3">1.14.19.3</ecNumber>
    </submittedName>
</protein>
<proteinExistence type="predicted"/>
<dbReference type="PIRSF" id="PIRSF015921">
    <property type="entry name" value="FA_sphinglp_des"/>
    <property type="match status" value="1"/>
</dbReference>
<dbReference type="InterPro" id="IPR005804">
    <property type="entry name" value="FA_desaturase_dom"/>
</dbReference>
<feature type="transmembrane region" description="Helical" evidence="1">
    <location>
        <begin position="160"/>
        <end position="177"/>
    </location>
</feature>
<keyword evidence="1" id="KW-0812">Transmembrane</keyword>
<evidence type="ECO:0000259" key="2">
    <source>
        <dbReference type="Pfam" id="PF00487"/>
    </source>
</evidence>
<keyword evidence="1" id="KW-1133">Transmembrane helix</keyword>
<feature type="domain" description="Fatty acid desaturase" evidence="2">
    <location>
        <begin position="64"/>
        <end position="336"/>
    </location>
</feature>